<dbReference type="GO" id="GO:0003723">
    <property type="term" value="F:RNA binding"/>
    <property type="evidence" value="ECO:0007669"/>
    <property type="project" value="InterPro"/>
</dbReference>
<name>A0A1Y1VWK0_9FUNG</name>
<keyword evidence="4" id="KW-0413">Isomerase</keyword>
<dbReference type="GO" id="GO:0160143">
    <property type="term" value="F:21S rRNA pseudouridine(2819) synthase activity"/>
    <property type="evidence" value="ECO:0007669"/>
    <property type="project" value="UniProtKB-EC"/>
</dbReference>
<dbReference type="AlphaFoldDB" id="A0A1Y1VWK0"/>
<dbReference type="GO" id="GO:0000455">
    <property type="term" value="P:enzyme-directed rRNA pseudouridine synthesis"/>
    <property type="evidence" value="ECO:0007669"/>
    <property type="project" value="TreeGrafter"/>
</dbReference>
<keyword evidence="3" id="KW-0496">Mitochondrion</keyword>
<evidence type="ECO:0000256" key="10">
    <source>
        <dbReference type="ARBA" id="ARBA00041978"/>
    </source>
</evidence>
<evidence type="ECO:0000256" key="6">
    <source>
        <dbReference type="ARBA" id="ARBA00037513"/>
    </source>
</evidence>
<dbReference type="EMBL" id="MCFD01000023">
    <property type="protein sequence ID" value="ORX65660.1"/>
    <property type="molecule type" value="Genomic_DNA"/>
</dbReference>
<gene>
    <name evidence="13" type="ORF">DL89DRAFT_325498</name>
</gene>
<accession>A0A1Y1VWK0</accession>
<dbReference type="RefSeq" id="XP_040739771.1">
    <property type="nucleotide sequence ID" value="XM_040891524.1"/>
</dbReference>
<dbReference type="PANTHER" id="PTHR21600:SF81">
    <property type="entry name" value="21S RRNA PSEUDOURIDINE(2819) SYNTHASE"/>
    <property type="match status" value="1"/>
</dbReference>
<dbReference type="OrthoDB" id="428658at2759"/>
<dbReference type="InterPro" id="IPR006145">
    <property type="entry name" value="PsdUridine_synth_RsuA/RluA"/>
</dbReference>
<evidence type="ECO:0000256" key="11">
    <source>
        <dbReference type="ARBA" id="ARBA00042700"/>
    </source>
</evidence>
<proteinExistence type="inferred from homology"/>
<comment type="caution">
    <text evidence="13">The sequence shown here is derived from an EMBL/GenBank/DDBJ whole genome shotgun (WGS) entry which is preliminary data.</text>
</comment>
<dbReference type="STRING" id="61395.A0A1Y1VWK0"/>
<dbReference type="InterPro" id="IPR050188">
    <property type="entry name" value="RluA_PseudoU_synthase"/>
</dbReference>
<dbReference type="CDD" id="cd02869">
    <property type="entry name" value="PseudoU_synth_RluA_like"/>
    <property type="match status" value="1"/>
</dbReference>
<evidence type="ECO:0000256" key="2">
    <source>
        <dbReference type="ARBA" id="ARBA00010876"/>
    </source>
</evidence>
<sequence length="277" mass="30150">MFKISAIRRAESRILTVPLDAIDMRADRFLLKHISAPSPLLYKLMRKKTVAEVHPDGTIQRLTGSDRVFPGMRIRIPKLPVLFENKAMAVFLKPSGIACQGGSKIGKGDSIDAMLGAVDSSEESGYKLVHRLDLPTSGALAVARGRLAAMYVAVLQGIPAMSKGVIDHPLVERNVDVVPASDENRDRAKEAITKFRVLKTGKHDGTTVSIVEFDILTGRKHQIRVHCSGVLGCPVLGDSKYTPKGMVKSAQMHLHLFKLAIPNLGSSKPEMVTCSTH</sequence>
<protein>
    <recommendedName>
        <fullName evidence="8">21S rRNA pseudouridine(2819) synthase</fullName>
        <ecNumber evidence="7">5.4.99.43</ecNumber>
    </recommendedName>
    <alternativeName>
        <fullName evidence="10">Pseudouridine synthase 5</fullName>
    </alternativeName>
    <alternativeName>
        <fullName evidence="9">Pseudouridylate synthase PUS5</fullName>
    </alternativeName>
    <alternativeName>
        <fullName evidence="11">Uracil hydrolyase PUS5</fullName>
    </alternativeName>
</protein>
<dbReference type="Pfam" id="PF00849">
    <property type="entry name" value="PseudoU_synth_2"/>
    <property type="match status" value="1"/>
</dbReference>
<comment type="function">
    <text evidence="6">Pseudouridylate synthase responsible for the pseudouridine-2819 formation in mitochondrial 21S rRNA. May modulate the efficiency or the fidelity of the mitochondrial translation machinery.</text>
</comment>
<dbReference type="GO" id="GO:0005739">
    <property type="term" value="C:mitochondrion"/>
    <property type="evidence" value="ECO:0007669"/>
    <property type="project" value="UniProtKB-SubCell"/>
</dbReference>
<comment type="similarity">
    <text evidence="2">Belongs to the pseudouridine synthase RluA family.</text>
</comment>
<dbReference type="PANTHER" id="PTHR21600">
    <property type="entry name" value="MITOCHONDRIAL RNA PSEUDOURIDINE SYNTHASE"/>
    <property type="match status" value="1"/>
</dbReference>
<evidence type="ECO:0000313" key="14">
    <source>
        <dbReference type="Proteomes" id="UP000193922"/>
    </source>
</evidence>
<feature type="domain" description="Pseudouridine synthase RsuA/RluA-like" evidence="12">
    <location>
        <begin position="89"/>
        <end position="228"/>
    </location>
</feature>
<dbReference type="EC" id="5.4.99.43" evidence="7"/>
<organism evidence="13 14">
    <name type="scientific">Linderina pennispora</name>
    <dbReference type="NCBI Taxonomy" id="61395"/>
    <lineage>
        <taxon>Eukaryota</taxon>
        <taxon>Fungi</taxon>
        <taxon>Fungi incertae sedis</taxon>
        <taxon>Zoopagomycota</taxon>
        <taxon>Kickxellomycotina</taxon>
        <taxon>Kickxellomycetes</taxon>
        <taxon>Kickxellales</taxon>
        <taxon>Kickxellaceae</taxon>
        <taxon>Linderina</taxon>
    </lineage>
</organism>
<evidence type="ECO:0000256" key="7">
    <source>
        <dbReference type="ARBA" id="ARBA00038947"/>
    </source>
</evidence>
<dbReference type="Proteomes" id="UP000193922">
    <property type="component" value="Unassembled WGS sequence"/>
</dbReference>
<evidence type="ECO:0000256" key="8">
    <source>
        <dbReference type="ARBA" id="ARBA00040626"/>
    </source>
</evidence>
<reference evidence="13 14" key="1">
    <citation type="submission" date="2016-07" db="EMBL/GenBank/DDBJ databases">
        <title>Pervasive Adenine N6-methylation of Active Genes in Fungi.</title>
        <authorList>
            <consortium name="DOE Joint Genome Institute"/>
            <person name="Mondo S.J."/>
            <person name="Dannebaum R.O."/>
            <person name="Kuo R.C."/>
            <person name="Labutti K."/>
            <person name="Haridas S."/>
            <person name="Kuo A."/>
            <person name="Salamov A."/>
            <person name="Ahrendt S.R."/>
            <person name="Lipzen A."/>
            <person name="Sullivan W."/>
            <person name="Andreopoulos W.B."/>
            <person name="Clum A."/>
            <person name="Lindquist E."/>
            <person name="Daum C."/>
            <person name="Ramamoorthy G.K."/>
            <person name="Gryganskyi A."/>
            <person name="Culley D."/>
            <person name="Magnuson J.K."/>
            <person name="James T.Y."/>
            <person name="O'Malley M.A."/>
            <person name="Stajich J.E."/>
            <person name="Spatafora J.W."/>
            <person name="Visel A."/>
            <person name="Grigoriev I.V."/>
        </authorList>
    </citation>
    <scope>NUCLEOTIDE SEQUENCE [LARGE SCALE GENOMIC DNA]</scope>
    <source>
        <strain evidence="13 14">ATCC 12442</strain>
    </source>
</reference>
<dbReference type="Gene3D" id="3.30.2350.10">
    <property type="entry name" value="Pseudouridine synthase"/>
    <property type="match status" value="1"/>
</dbReference>
<dbReference type="GeneID" id="63808172"/>
<dbReference type="SUPFAM" id="SSF55120">
    <property type="entry name" value="Pseudouridine synthase"/>
    <property type="match status" value="1"/>
</dbReference>
<evidence type="ECO:0000256" key="5">
    <source>
        <dbReference type="ARBA" id="ARBA00036927"/>
    </source>
</evidence>
<comment type="catalytic activity">
    <reaction evidence="5">
        <text>uridine(2819) in 21S rRNA = pseudouridine(2819) in 21S rRNA</text>
        <dbReference type="Rhea" id="RHEA:42556"/>
        <dbReference type="Rhea" id="RHEA-COMP:10113"/>
        <dbReference type="Rhea" id="RHEA-COMP:10114"/>
        <dbReference type="ChEBI" id="CHEBI:65314"/>
        <dbReference type="ChEBI" id="CHEBI:65315"/>
        <dbReference type="EC" id="5.4.99.43"/>
    </reaction>
</comment>
<evidence type="ECO:0000256" key="9">
    <source>
        <dbReference type="ARBA" id="ARBA00041561"/>
    </source>
</evidence>
<evidence type="ECO:0000256" key="3">
    <source>
        <dbReference type="ARBA" id="ARBA00023128"/>
    </source>
</evidence>
<evidence type="ECO:0000313" key="13">
    <source>
        <dbReference type="EMBL" id="ORX65660.1"/>
    </source>
</evidence>
<evidence type="ECO:0000259" key="12">
    <source>
        <dbReference type="Pfam" id="PF00849"/>
    </source>
</evidence>
<dbReference type="InterPro" id="IPR020103">
    <property type="entry name" value="PsdUridine_synth_cat_dom_sf"/>
</dbReference>
<comment type="subcellular location">
    <subcellularLocation>
        <location evidence="1">Mitochondrion</location>
    </subcellularLocation>
</comment>
<evidence type="ECO:0000256" key="1">
    <source>
        <dbReference type="ARBA" id="ARBA00004173"/>
    </source>
</evidence>
<keyword evidence="14" id="KW-1185">Reference proteome</keyword>
<evidence type="ECO:0000256" key="4">
    <source>
        <dbReference type="ARBA" id="ARBA00023235"/>
    </source>
</evidence>